<feature type="domain" description="Core-binding (CB)" evidence="7">
    <location>
        <begin position="75"/>
        <end position="157"/>
    </location>
</feature>
<proteinExistence type="inferred from homology"/>
<evidence type="ECO:0000259" key="7">
    <source>
        <dbReference type="PROSITE" id="PS51900"/>
    </source>
</evidence>
<sequence length="396" mass="46332">MTINKHVKEPEIYHYFTNKGEKLWMYRHKYYDNMGKRKEKKKSGFKSDKAAIQALLEVKAQTLRGQTKQVEYENITVGQWLDIWYETYKSSWKVTSRKQREIAIRLQMKPLLGKYKLQKLDKTTYVREYINVLKSKYKPSTVQLLHRLFKIAINAAVDDEILQRNRFTKINIYNKDENQKNEKLNYFTPDQLVHFLSTAKNAENITNFTFILTVAYTGIRKGEAMGLQWKNINFKNKTITIERTRDNKGVRTPKTNNSYRTILIDDLLIQQLKTYRKWCMETMLSFGYQCFDDSFVFTSYQTGEPITDNSVLYAFRRILKKANLPDVTIHGLRHTHATILLNSGQNVKVIAERLGNTPKMIYEIYGHVLEEAESQSVALFNQTLEASGAKIGANNP</sequence>
<dbReference type="InterPro" id="IPR050808">
    <property type="entry name" value="Phage_Integrase"/>
</dbReference>
<dbReference type="InterPro" id="IPR011010">
    <property type="entry name" value="DNA_brk_join_enz"/>
</dbReference>
<dbReference type="Pfam" id="PF14657">
    <property type="entry name" value="Arm-DNA-bind_4"/>
    <property type="match status" value="1"/>
</dbReference>
<dbReference type="STRING" id="1384057.CD33_02395"/>
<dbReference type="RefSeq" id="WP_052129906.1">
    <property type="nucleotide sequence ID" value="NZ_AVCY01000020.1"/>
</dbReference>
<accession>A0A0A3HYJ9</accession>
<dbReference type="EMBL" id="JPVO01000036">
    <property type="protein sequence ID" value="KGR77686.1"/>
    <property type="molecule type" value="Genomic_DNA"/>
</dbReference>
<keyword evidence="3 5" id="KW-0238">DNA-binding</keyword>
<dbReference type="GO" id="GO:0006310">
    <property type="term" value="P:DNA recombination"/>
    <property type="evidence" value="ECO:0007669"/>
    <property type="project" value="UniProtKB-KW"/>
</dbReference>
<keyword evidence="9" id="KW-1185">Reference proteome</keyword>
<dbReference type="InterPro" id="IPR044068">
    <property type="entry name" value="CB"/>
</dbReference>
<organism evidence="8 9">
    <name type="scientific">Ureibacillus sinduriensis BLB-1 = JCM 15800</name>
    <dbReference type="NCBI Taxonomy" id="1384057"/>
    <lineage>
        <taxon>Bacteria</taxon>
        <taxon>Bacillati</taxon>
        <taxon>Bacillota</taxon>
        <taxon>Bacilli</taxon>
        <taxon>Bacillales</taxon>
        <taxon>Caryophanaceae</taxon>
        <taxon>Ureibacillus</taxon>
    </lineage>
</organism>
<dbReference type="InterPro" id="IPR010998">
    <property type="entry name" value="Integrase_recombinase_N"/>
</dbReference>
<name>A0A0A3HYJ9_9BACL</name>
<dbReference type="InterPro" id="IPR028259">
    <property type="entry name" value="AP2-like_int_N"/>
</dbReference>
<dbReference type="PANTHER" id="PTHR30629:SF2">
    <property type="entry name" value="PROPHAGE INTEGRASE INTS-RELATED"/>
    <property type="match status" value="1"/>
</dbReference>
<dbReference type="OrthoDB" id="9803188at2"/>
<protein>
    <submittedName>
        <fullName evidence="8">Recombinase XerC</fullName>
    </submittedName>
</protein>
<dbReference type="PROSITE" id="PS51898">
    <property type="entry name" value="TYR_RECOMBINASE"/>
    <property type="match status" value="1"/>
</dbReference>
<dbReference type="PROSITE" id="PS51900">
    <property type="entry name" value="CB"/>
    <property type="match status" value="1"/>
</dbReference>
<evidence type="ECO:0000256" key="3">
    <source>
        <dbReference type="ARBA" id="ARBA00023125"/>
    </source>
</evidence>
<comment type="similarity">
    <text evidence="1">Belongs to the 'phage' integrase family.</text>
</comment>
<dbReference type="InterPro" id="IPR013762">
    <property type="entry name" value="Integrase-like_cat_sf"/>
</dbReference>
<evidence type="ECO:0000256" key="2">
    <source>
        <dbReference type="ARBA" id="ARBA00022908"/>
    </source>
</evidence>
<gene>
    <name evidence="8" type="ORF">CD33_02395</name>
</gene>
<dbReference type="GO" id="GO:0015074">
    <property type="term" value="P:DNA integration"/>
    <property type="evidence" value="ECO:0007669"/>
    <property type="project" value="UniProtKB-KW"/>
</dbReference>
<evidence type="ECO:0000259" key="6">
    <source>
        <dbReference type="PROSITE" id="PS51898"/>
    </source>
</evidence>
<dbReference type="Pfam" id="PF00589">
    <property type="entry name" value="Phage_integrase"/>
    <property type="match status" value="1"/>
</dbReference>
<dbReference type="InterPro" id="IPR002104">
    <property type="entry name" value="Integrase_catalytic"/>
</dbReference>
<dbReference type="Gene3D" id="1.10.443.10">
    <property type="entry name" value="Intergrase catalytic core"/>
    <property type="match status" value="1"/>
</dbReference>
<evidence type="ECO:0000256" key="1">
    <source>
        <dbReference type="ARBA" id="ARBA00008857"/>
    </source>
</evidence>
<evidence type="ECO:0000313" key="8">
    <source>
        <dbReference type="EMBL" id="KGR77686.1"/>
    </source>
</evidence>
<evidence type="ECO:0000256" key="5">
    <source>
        <dbReference type="PROSITE-ProRule" id="PRU01248"/>
    </source>
</evidence>
<keyword evidence="2" id="KW-0229">DNA integration</keyword>
<dbReference type="InterPro" id="IPR004107">
    <property type="entry name" value="Integrase_SAM-like_N"/>
</dbReference>
<reference evidence="8 9" key="1">
    <citation type="submission" date="2014-02" db="EMBL/GenBank/DDBJ databases">
        <title>Draft genome sequence of Lysinibacillus sinduriensis JCM 15800.</title>
        <authorList>
            <person name="Zhang F."/>
            <person name="Wang G."/>
            <person name="Zhang L."/>
        </authorList>
    </citation>
    <scope>NUCLEOTIDE SEQUENCE [LARGE SCALE GENOMIC DNA]</scope>
    <source>
        <strain evidence="8 9">JCM 15800</strain>
    </source>
</reference>
<dbReference type="eggNOG" id="COG0582">
    <property type="taxonomic scope" value="Bacteria"/>
</dbReference>
<dbReference type="Pfam" id="PF14659">
    <property type="entry name" value="Phage_int_SAM_3"/>
    <property type="match status" value="1"/>
</dbReference>
<evidence type="ECO:0000256" key="4">
    <source>
        <dbReference type="ARBA" id="ARBA00023172"/>
    </source>
</evidence>
<dbReference type="PANTHER" id="PTHR30629">
    <property type="entry name" value="PROPHAGE INTEGRASE"/>
    <property type="match status" value="1"/>
</dbReference>
<dbReference type="Proteomes" id="UP000030408">
    <property type="component" value="Unassembled WGS sequence"/>
</dbReference>
<dbReference type="SUPFAM" id="SSF56349">
    <property type="entry name" value="DNA breaking-rejoining enzymes"/>
    <property type="match status" value="1"/>
</dbReference>
<keyword evidence="4" id="KW-0233">DNA recombination</keyword>
<dbReference type="AlphaFoldDB" id="A0A0A3HYJ9"/>
<dbReference type="CDD" id="cd01189">
    <property type="entry name" value="INT_ICEBs1_C_like"/>
    <property type="match status" value="1"/>
</dbReference>
<comment type="caution">
    <text evidence="8">The sequence shown here is derived from an EMBL/GenBank/DDBJ whole genome shotgun (WGS) entry which is preliminary data.</text>
</comment>
<dbReference type="Gene3D" id="1.10.150.130">
    <property type="match status" value="1"/>
</dbReference>
<dbReference type="GO" id="GO:0003677">
    <property type="term" value="F:DNA binding"/>
    <property type="evidence" value="ECO:0007669"/>
    <property type="project" value="UniProtKB-UniRule"/>
</dbReference>
<evidence type="ECO:0000313" key="9">
    <source>
        <dbReference type="Proteomes" id="UP000030408"/>
    </source>
</evidence>
<feature type="domain" description="Tyr recombinase" evidence="6">
    <location>
        <begin position="182"/>
        <end position="379"/>
    </location>
</feature>